<keyword evidence="4" id="KW-1185">Reference proteome</keyword>
<dbReference type="InterPro" id="IPR058563">
    <property type="entry name" value="Trs120_TRAPPC9_N"/>
</dbReference>
<dbReference type="EMBL" id="FNXT01000432">
    <property type="protein sequence ID" value="SZX64659.1"/>
    <property type="molecule type" value="Genomic_DNA"/>
</dbReference>
<dbReference type="GO" id="GO:0005802">
    <property type="term" value="C:trans-Golgi network"/>
    <property type="evidence" value="ECO:0007669"/>
    <property type="project" value="TreeGrafter"/>
</dbReference>
<feature type="domain" description="Trs120/TRAPPC9 N-terminal" evidence="2">
    <location>
        <begin position="223"/>
        <end position="287"/>
    </location>
</feature>
<dbReference type="InterPro" id="IPR013935">
    <property type="entry name" value="Trs120_TRAPPC9"/>
</dbReference>
<evidence type="ECO:0000256" key="1">
    <source>
        <dbReference type="SAM" id="MobiDB-lite"/>
    </source>
</evidence>
<dbReference type="STRING" id="3088.A0A383VIJ7"/>
<dbReference type="AlphaFoldDB" id="A0A383VIJ7"/>
<organism evidence="3 4">
    <name type="scientific">Tetradesmus obliquus</name>
    <name type="common">Green alga</name>
    <name type="synonym">Acutodesmus obliquus</name>
    <dbReference type="NCBI Taxonomy" id="3088"/>
    <lineage>
        <taxon>Eukaryota</taxon>
        <taxon>Viridiplantae</taxon>
        <taxon>Chlorophyta</taxon>
        <taxon>core chlorophytes</taxon>
        <taxon>Chlorophyceae</taxon>
        <taxon>CS clade</taxon>
        <taxon>Sphaeropleales</taxon>
        <taxon>Scenedesmaceae</taxon>
        <taxon>Tetradesmus</taxon>
    </lineage>
</organism>
<reference evidence="3 4" key="1">
    <citation type="submission" date="2016-10" db="EMBL/GenBank/DDBJ databases">
        <authorList>
            <person name="Cai Z."/>
        </authorList>
    </citation>
    <scope>NUCLEOTIDE SEQUENCE [LARGE SCALE GENOMIC DNA]</scope>
</reference>
<feature type="region of interest" description="Disordered" evidence="1">
    <location>
        <begin position="387"/>
        <end position="423"/>
    </location>
</feature>
<accession>A0A383VIJ7</accession>
<sequence length="638" mass="65914">MSRTLEPGLSLLTAAEIRVVVLPIGPMPKDTFEAYLSAFNAHRHVPLHATRCFHAGGPKSPFPHLALKSGAMHFRFMQADEARRRSRISDLHLHRQPLAVLGLVHCPLLEDLAAGHAEFERAAKQWPEALLSRCCAFEPSPSHLATPGLRALRELMLLPAEHLGAHLEVYMTEFAADMLAVIEDAVLNASVATVKLNTYADSGEFLGSSLAQLEEGLRKLNMNEEELKEKRRWGRLQKAKGDWALLAGSPRDAFEHYKSGMELSRAAGDAIWFGAAVEGLAHARVLEALIAARPAAAAAAVRPALAAAAAARKAAAAAAAEPVAAPAAGGGAAAEAATVGAAAVVTNAEATAAADQPLYTLGSCESGELPGPAAAAAAATASNAAAAPPSQAAATEAATQLPPSTTEPATPATATTSSSSSKPASSSAAAAAAAANLQHAPARLLSLSGLLSGSSGCSSASSASAAVASGWAGSCYSLSGPGAWGVLAAADLEGEVRELLAEARAWYRKKGGALALQIEQQLKLCRFVAGLHGPVAARLEASEAVGLIIESLGALPLQEDRLVALVEAGQLLGLVGCGRKRLLLLWTALEMYRAGGDKGPSEAGAMLALTLKSLQPPEMPRQQSLQPPEMPRQQVRQY</sequence>
<evidence type="ECO:0000259" key="2">
    <source>
        <dbReference type="Pfam" id="PF08626"/>
    </source>
</evidence>
<evidence type="ECO:0000313" key="4">
    <source>
        <dbReference type="Proteomes" id="UP000256970"/>
    </source>
</evidence>
<gene>
    <name evidence="3" type="ORF">BQ4739_LOCUS5153</name>
</gene>
<feature type="region of interest" description="Disordered" evidence="1">
    <location>
        <begin position="617"/>
        <end position="638"/>
    </location>
</feature>
<dbReference type="Proteomes" id="UP000256970">
    <property type="component" value="Unassembled WGS sequence"/>
</dbReference>
<proteinExistence type="predicted"/>
<dbReference type="Pfam" id="PF08626">
    <property type="entry name" value="TRAPPC9-Trs120"/>
    <property type="match status" value="2"/>
</dbReference>
<name>A0A383VIJ7_TETOB</name>
<evidence type="ECO:0000313" key="3">
    <source>
        <dbReference type="EMBL" id="SZX64659.1"/>
    </source>
</evidence>
<feature type="domain" description="Trs120/TRAPPC9 N-terminal" evidence="2">
    <location>
        <begin position="9"/>
        <end position="182"/>
    </location>
</feature>
<dbReference type="PANTHER" id="PTHR21512:SF5">
    <property type="entry name" value="TRAFFICKING PROTEIN PARTICLE COMPLEX SUBUNIT 9"/>
    <property type="match status" value="1"/>
</dbReference>
<protein>
    <recommendedName>
        <fullName evidence="2">Trs120/TRAPPC9 N-terminal domain-containing protein</fullName>
    </recommendedName>
</protein>
<dbReference type="PANTHER" id="PTHR21512">
    <property type="entry name" value="TRAFFICKING PROTEIN PARTICLE COMPLEX SUBUNIT 9"/>
    <property type="match status" value="1"/>
</dbReference>